<accession>A0A6J4TQ82</accession>
<dbReference type="AlphaFoldDB" id="A0A6J4TQ82"/>
<protein>
    <submittedName>
        <fullName evidence="2">Uncharacterized protein</fullName>
    </submittedName>
</protein>
<feature type="region of interest" description="Disordered" evidence="1">
    <location>
        <begin position="8"/>
        <end position="50"/>
    </location>
</feature>
<evidence type="ECO:0000256" key="1">
    <source>
        <dbReference type="SAM" id="MobiDB-lite"/>
    </source>
</evidence>
<name>A0A6J4TQ82_9BACT</name>
<evidence type="ECO:0000313" key="2">
    <source>
        <dbReference type="EMBL" id="CAA9528037.1"/>
    </source>
</evidence>
<feature type="non-terminal residue" evidence="2">
    <location>
        <position position="50"/>
    </location>
</feature>
<dbReference type="EMBL" id="CADCWE010000041">
    <property type="protein sequence ID" value="CAA9528037.1"/>
    <property type="molecule type" value="Genomic_DNA"/>
</dbReference>
<gene>
    <name evidence="2" type="ORF">AVDCRST_MAG73-682</name>
</gene>
<sequence>CHLLACVPGPAPGDSSDPTDANPAPAPPRATGPVCLCDTPIRPGPVSGHG</sequence>
<feature type="non-terminal residue" evidence="2">
    <location>
        <position position="1"/>
    </location>
</feature>
<reference evidence="2" key="1">
    <citation type="submission" date="2020-02" db="EMBL/GenBank/DDBJ databases">
        <authorList>
            <person name="Meier V. D."/>
        </authorList>
    </citation>
    <scope>NUCLEOTIDE SEQUENCE</scope>
    <source>
        <strain evidence="2">AVDCRST_MAG73</strain>
    </source>
</reference>
<organism evidence="2">
    <name type="scientific">uncultured Thermomicrobiales bacterium</name>
    <dbReference type="NCBI Taxonomy" id="1645740"/>
    <lineage>
        <taxon>Bacteria</taxon>
        <taxon>Pseudomonadati</taxon>
        <taxon>Thermomicrobiota</taxon>
        <taxon>Thermomicrobia</taxon>
        <taxon>Thermomicrobiales</taxon>
        <taxon>environmental samples</taxon>
    </lineage>
</organism>
<proteinExistence type="predicted"/>